<comment type="caution">
    <text evidence="8">The sequence shown here is derived from an EMBL/GenBank/DDBJ whole genome shotgun (WGS) entry which is preliminary data.</text>
</comment>
<reference evidence="8 9" key="1">
    <citation type="submission" date="2019-12" db="EMBL/GenBank/DDBJ databases">
        <title>Genomic-based taxomic classification of the family Erythrobacteraceae.</title>
        <authorList>
            <person name="Xu L."/>
        </authorList>
    </citation>
    <scope>NUCLEOTIDE SEQUENCE [LARGE SCALE GENOMIC DNA]</scope>
    <source>
        <strain evidence="8 9">LMG 29519</strain>
    </source>
</reference>
<feature type="transmembrane region" description="Helical" evidence="5">
    <location>
        <begin position="246"/>
        <end position="270"/>
    </location>
</feature>
<dbReference type="PANTHER" id="PTHR30566:SF25">
    <property type="entry name" value="INNER MEMBRANE PROTEIN"/>
    <property type="match status" value="1"/>
</dbReference>
<evidence type="ECO:0000256" key="3">
    <source>
        <dbReference type="ARBA" id="ARBA00022989"/>
    </source>
</evidence>
<keyword evidence="9" id="KW-1185">Reference proteome</keyword>
<evidence type="ECO:0000256" key="6">
    <source>
        <dbReference type="SAM" id="SignalP"/>
    </source>
</evidence>
<keyword evidence="6" id="KW-0732">Signal</keyword>
<feature type="chain" id="PRO_5026084743" evidence="6">
    <location>
        <begin position="23"/>
        <end position="568"/>
    </location>
</feature>
<dbReference type="EMBL" id="WTYR01000001">
    <property type="protein sequence ID" value="MXP08631.1"/>
    <property type="molecule type" value="Genomic_DNA"/>
</dbReference>
<dbReference type="OrthoDB" id="9792218at2"/>
<dbReference type="AlphaFoldDB" id="A0A6I4U2A3"/>
<gene>
    <name evidence="8" type="ORF">GRI68_00345</name>
</gene>
<dbReference type="InterPro" id="IPR023408">
    <property type="entry name" value="MscS_beta-dom_sf"/>
</dbReference>
<keyword evidence="4 5" id="KW-0472">Membrane</keyword>
<evidence type="ECO:0000256" key="5">
    <source>
        <dbReference type="SAM" id="Phobius"/>
    </source>
</evidence>
<evidence type="ECO:0000259" key="7">
    <source>
        <dbReference type="Pfam" id="PF00924"/>
    </source>
</evidence>
<evidence type="ECO:0000256" key="2">
    <source>
        <dbReference type="ARBA" id="ARBA00022692"/>
    </source>
</evidence>
<evidence type="ECO:0000256" key="1">
    <source>
        <dbReference type="ARBA" id="ARBA00004370"/>
    </source>
</evidence>
<feature type="transmembrane region" description="Helical" evidence="5">
    <location>
        <begin position="290"/>
        <end position="309"/>
    </location>
</feature>
<dbReference type="Pfam" id="PF00924">
    <property type="entry name" value="MS_channel_2nd"/>
    <property type="match status" value="1"/>
</dbReference>
<organism evidence="8 9">
    <name type="scientific">Alteriqipengyuania halimionae</name>
    <dbReference type="NCBI Taxonomy" id="1926630"/>
    <lineage>
        <taxon>Bacteria</taxon>
        <taxon>Pseudomonadati</taxon>
        <taxon>Pseudomonadota</taxon>
        <taxon>Alphaproteobacteria</taxon>
        <taxon>Sphingomonadales</taxon>
        <taxon>Erythrobacteraceae</taxon>
        <taxon>Alteriqipengyuania</taxon>
    </lineage>
</organism>
<dbReference type="Gene3D" id="1.10.287.1260">
    <property type="match status" value="1"/>
</dbReference>
<dbReference type="Proteomes" id="UP000429229">
    <property type="component" value="Unassembled WGS sequence"/>
</dbReference>
<dbReference type="GO" id="GO:0008381">
    <property type="term" value="F:mechanosensitive monoatomic ion channel activity"/>
    <property type="evidence" value="ECO:0007669"/>
    <property type="project" value="UniProtKB-ARBA"/>
</dbReference>
<dbReference type="SUPFAM" id="SSF50182">
    <property type="entry name" value="Sm-like ribonucleoproteins"/>
    <property type="match status" value="1"/>
</dbReference>
<dbReference type="RefSeq" id="WP_160615168.1">
    <property type="nucleotide sequence ID" value="NZ_WTYR01000001.1"/>
</dbReference>
<feature type="transmembrane region" description="Helical" evidence="5">
    <location>
        <begin position="337"/>
        <end position="357"/>
    </location>
</feature>
<protein>
    <submittedName>
        <fullName evidence="8">Mechanosensitive ion channel</fullName>
    </submittedName>
</protein>
<feature type="transmembrane region" description="Helical" evidence="5">
    <location>
        <begin position="208"/>
        <end position="234"/>
    </location>
</feature>
<name>A0A6I4U2A3_9SPHN</name>
<feature type="domain" description="Mechanosensitive ion channel MscS" evidence="7">
    <location>
        <begin position="386"/>
        <end position="452"/>
    </location>
</feature>
<keyword evidence="2 5" id="KW-0812">Transmembrane</keyword>
<evidence type="ECO:0000256" key="4">
    <source>
        <dbReference type="ARBA" id="ARBA00023136"/>
    </source>
</evidence>
<feature type="transmembrane region" description="Helical" evidence="5">
    <location>
        <begin position="363"/>
        <end position="383"/>
    </location>
</feature>
<dbReference type="Gene3D" id="2.30.30.60">
    <property type="match status" value="1"/>
</dbReference>
<dbReference type="GO" id="GO:0016020">
    <property type="term" value="C:membrane"/>
    <property type="evidence" value="ECO:0007669"/>
    <property type="project" value="UniProtKB-SubCell"/>
</dbReference>
<comment type="subcellular location">
    <subcellularLocation>
        <location evidence="1">Membrane</location>
    </subcellularLocation>
</comment>
<evidence type="ECO:0000313" key="9">
    <source>
        <dbReference type="Proteomes" id="UP000429229"/>
    </source>
</evidence>
<dbReference type="PANTHER" id="PTHR30566">
    <property type="entry name" value="YNAI-RELATED MECHANOSENSITIVE ION CHANNEL"/>
    <property type="match status" value="1"/>
</dbReference>
<proteinExistence type="predicted"/>
<evidence type="ECO:0000313" key="8">
    <source>
        <dbReference type="EMBL" id="MXP08631.1"/>
    </source>
</evidence>
<keyword evidence="3 5" id="KW-1133">Transmembrane helix</keyword>
<dbReference type="InterPro" id="IPR006685">
    <property type="entry name" value="MscS_channel_2nd"/>
</dbReference>
<feature type="signal peptide" evidence="6">
    <location>
        <begin position="1"/>
        <end position="22"/>
    </location>
</feature>
<dbReference type="InterPro" id="IPR010920">
    <property type="entry name" value="LSM_dom_sf"/>
</dbReference>
<accession>A0A6I4U2A3</accession>
<sequence>MSHCLKLLFAALLACLALPAAAQSGRDVAQGSEAYVYEVDSLQNGAGAPGAPLDLETPMGLLESFMAAGRADDWARAAAGIDFTDVETQVDGVSRERVAAELYDLLNRSVSFSTSALPDRPDAVDTQTSSKDPMAGVARRSITLGRLELPGRSVPIRIARVRAPGGEPLWVFSRQTAANVPALYDRFGPTKFEKSLPPALRQQAFWTLAWWEVIALPLILIAAALAAALTYLAVRRVRKKFAEDGLWETVLQALHLPVTLLAFAGTFAIVRATFFRLSGPVKDLLDPLQLLLVIAAVVGILLSILGRIFDFATEKRTRELEAPGNNEDRAFYTKLSAIRRIVTAVLMLAAVGFLLVASDLNSTLGFSIIASAGVIGLVLVFAARQVLGDMMASVQIAFAQTAKIGDAVYFNDQWCYVEKIGFTHLRLRTWDEKRVIAPVADFVGSCFENWTKRDPSLMMHVELELDNRADVEALRGPFRSFVENDEDVIDPDDASVQVVGQSAKAMVVRFMARAEDPKCGWTMHCRLREHMLKEAARLDAASDREPAPAFLAREREVRMDMTAEEDAA</sequence>